<feature type="transmembrane region" description="Helical" evidence="8">
    <location>
        <begin position="227"/>
        <end position="247"/>
    </location>
</feature>
<feature type="transmembrane region" description="Helical" evidence="8">
    <location>
        <begin position="37"/>
        <end position="55"/>
    </location>
</feature>
<dbReference type="RefSeq" id="WP_311401592.1">
    <property type="nucleotide sequence ID" value="NZ_JAVRBG010000007.1"/>
</dbReference>
<feature type="transmembrane region" description="Helical" evidence="8">
    <location>
        <begin position="436"/>
        <end position="455"/>
    </location>
</feature>
<comment type="subcellular location">
    <subcellularLocation>
        <location evidence="1">Cell membrane</location>
        <topology evidence="1">Multi-pass membrane protein</topology>
    </subcellularLocation>
</comment>
<dbReference type="EC" id="2.4.-.-" evidence="10"/>
<evidence type="ECO:0000256" key="5">
    <source>
        <dbReference type="ARBA" id="ARBA00022692"/>
    </source>
</evidence>
<feature type="transmembrane region" description="Helical" evidence="8">
    <location>
        <begin position="410"/>
        <end position="430"/>
    </location>
</feature>
<accession>A0ABU2KJ04</accession>
<evidence type="ECO:0000256" key="4">
    <source>
        <dbReference type="ARBA" id="ARBA00022679"/>
    </source>
</evidence>
<feature type="transmembrane region" description="Helical" evidence="8">
    <location>
        <begin position="141"/>
        <end position="159"/>
    </location>
</feature>
<keyword evidence="2" id="KW-1003">Cell membrane</keyword>
<evidence type="ECO:0000313" key="10">
    <source>
        <dbReference type="EMBL" id="MDT0294659.1"/>
    </source>
</evidence>
<dbReference type="PANTHER" id="PTHR33908:SF11">
    <property type="entry name" value="MEMBRANE PROTEIN"/>
    <property type="match status" value="1"/>
</dbReference>
<keyword evidence="6 8" id="KW-1133">Transmembrane helix</keyword>
<dbReference type="InterPro" id="IPR050297">
    <property type="entry name" value="LipidA_mod_glycosyltrf_83"/>
</dbReference>
<keyword evidence="3 10" id="KW-0328">Glycosyltransferase</keyword>
<keyword evidence="11" id="KW-1185">Reference proteome</keyword>
<evidence type="ECO:0000259" key="9">
    <source>
        <dbReference type="Pfam" id="PF13231"/>
    </source>
</evidence>
<keyword evidence="4 10" id="KW-0808">Transferase</keyword>
<feature type="transmembrane region" description="Helical" evidence="8">
    <location>
        <begin position="198"/>
        <end position="221"/>
    </location>
</feature>
<feature type="transmembrane region" description="Helical" evidence="8">
    <location>
        <begin position="64"/>
        <end position="84"/>
    </location>
</feature>
<evidence type="ECO:0000256" key="1">
    <source>
        <dbReference type="ARBA" id="ARBA00004651"/>
    </source>
</evidence>
<feature type="transmembrane region" description="Helical" evidence="8">
    <location>
        <begin position="380"/>
        <end position="398"/>
    </location>
</feature>
<dbReference type="Pfam" id="PF13231">
    <property type="entry name" value="PMT_2"/>
    <property type="match status" value="1"/>
</dbReference>
<evidence type="ECO:0000256" key="6">
    <source>
        <dbReference type="ARBA" id="ARBA00022989"/>
    </source>
</evidence>
<evidence type="ECO:0000256" key="3">
    <source>
        <dbReference type="ARBA" id="ARBA00022676"/>
    </source>
</evidence>
<organism evidence="10 11">
    <name type="scientific">Mesonia ostreae</name>
    <dbReference type="NCBI Taxonomy" id="861110"/>
    <lineage>
        <taxon>Bacteria</taxon>
        <taxon>Pseudomonadati</taxon>
        <taxon>Bacteroidota</taxon>
        <taxon>Flavobacteriia</taxon>
        <taxon>Flavobacteriales</taxon>
        <taxon>Flavobacteriaceae</taxon>
        <taxon>Mesonia</taxon>
    </lineage>
</organism>
<feature type="transmembrane region" description="Helical" evidence="8">
    <location>
        <begin position="116"/>
        <end position="134"/>
    </location>
</feature>
<gene>
    <name evidence="10" type="ORF">RLT85_08430</name>
</gene>
<comment type="caution">
    <text evidence="10">The sequence shown here is derived from an EMBL/GenBank/DDBJ whole genome shotgun (WGS) entry which is preliminary data.</text>
</comment>
<sequence length="467" mass="54414">MLKILKPFVLIVFSVIFFLMFTSTFHQIEEKLITLKILKFLLSIFLALGISFFLFKRKLINKNLIFLLLSGLLIALFVRLRLILTIEAPLKSDFVMMFNTANDWLSGNREAFHKSYYNFAVFNIPFTIYLAFFIKYLGGLLSIKVMNVLWSVGIVFFIYKITKKLFNPQAAIIALFVAALFPPFVVYTAILTNQTISIFFIMMGLYFLICKKQLIYCALFIGLGHIFRPIGTVFILAILAYFIIHFLNHRKIFTKNNIKVLLVSSLKIMIPFHLIMIVISGLFLFFNITKNTLYDNPAPSYKLLVGLNPERTGQWNKNDADLLKQNNFLDFERLAKQKITERTDKKLEVLNLFEEKFKLMWGKPDEVFFWANYNSSSKKAITNYFWLTILFFCFCFTISKKPFALGTNTLLIFIALLGFVTAYIFIEVQTRYRYEIYPLFVIFSGPGVVIIVNYIKNKLAFDNNQIN</sequence>
<feature type="transmembrane region" description="Helical" evidence="8">
    <location>
        <begin position="268"/>
        <end position="288"/>
    </location>
</feature>
<evidence type="ECO:0000256" key="7">
    <source>
        <dbReference type="ARBA" id="ARBA00023136"/>
    </source>
</evidence>
<evidence type="ECO:0000256" key="2">
    <source>
        <dbReference type="ARBA" id="ARBA00022475"/>
    </source>
</evidence>
<dbReference type="PANTHER" id="PTHR33908">
    <property type="entry name" value="MANNOSYLTRANSFERASE YKCB-RELATED"/>
    <property type="match status" value="1"/>
</dbReference>
<dbReference type="GO" id="GO:0016757">
    <property type="term" value="F:glycosyltransferase activity"/>
    <property type="evidence" value="ECO:0007669"/>
    <property type="project" value="UniProtKB-KW"/>
</dbReference>
<dbReference type="EMBL" id="JAVRBG010000007">
    <property type="protein sequence ID" value="MDT0294659.1"/>
    <property type="molecule type" value="Genomic_DNA"/>
</dbReference>
<feature type="domain" description="Glycosyltransferase RgtA/B/C/D-like" evidence="9">
    <location>
        <begin position="139"/>
        <end position="272"/>
    </location>
</feature>
<feature type="transmembrane region" description="Helical" evidence="8">
    <location>
        <begin position="171"/>
        <end position="191"/>
    </location>
</feature>
<dbReference type="Proteomes" id="UP001182991">
    <property type="component" value="Unassembled WGS sequence"/>
</dbReference>
<keyword evidence="5 8" id="KW-0812">Transmembrane</keyword>
<evidence type="ECO:0000313" key="11">
    <source>
        <dbReference type="Proteomes" id="UP001182991"/>
    </source>
</evidence>
<keyword evidence="7 8" id="KW-0472">Membrane</keyword>
<dbReference type="InterPro" id="IPR038731">
    <property type="entry name" value="RgtA/B/C-like"/>
</dbReference>
<protein>
    <submittedName>
        <fullName evidence="10">Glycosyltransferase family 39 protein</fullName>
        <ecNumber evidence="10">2.4.-.-</ecNumber>
    </submittedName>
</protein>
<proteinExistence type="predicted"/>
<reference evidence="11" key="1">
    <citation type="submission" date="2023-07" db="EMBL/GenBank/DDBJ databases">
        <title>Isolating and identifying novel microbial strains from the Mariana Trench.</title>
        <authorList>
            <person name="Fu H."/>
        </authorList>
    </citation>
    <scope>NUCLEOTIDE SEQUENCE [LARGE SCALE GENOMIC DNA]</scope>
    <source>
        <strain evidence="11">T-y2</strain>
    </source>
</reference>
<name>A0ABU2KJ04_9FLAO</name>
<evidence type="ECO:0000256" key="8">
    <source>
        <dbReference type="SAM" id="Phobius"/>
    </source>
</evidence>